<accession>A0A420HZD2</accession>
<dbReference type="Proteomes" id="UP000286134">
    <property type="component" value="Unassembled WGS sequence"/>
</dbReference>
<gene>
    <name evidence="1" type="ORF">OnM2_030079</name>
</gene>
<organism evidence="1 2">
    <name type="scientific">Erysiphe neolycopersici</name>
    <dbReference type="NCBI Taxonomy" id="212602"/>
    <lineage>
        <taxon>Eukaryota</taxon>
        <taxon>Fungi</taxon>
        <taxon>Dikarya</taxon>
        <taxon>Ascomycota</taxon>
        <taxon>Pezizomycotina</taxon>
        <taxon>Leotiomycetes</taxon>
        <taxon>Erysiphales</taxon>
        <taxon>Erysiphaceae</taxon>
        <taxon>Erysiphe</taxon>
    </lineage>
</organism>
<reference evidence="1 2" key="1">
    <citation type="journal article" date="2018" name="BMC Genomics">
        <title>Comparative genome analyses reveal sequence features reflecting distinct modes of host-adaptation between dicot and monocot powdery mildew.</title>
        <authorList>
            <person name="Wu Y."/>
            <person name="Ma X."/>
            <person name="Pan Z."/>
            <person name="Kale S.D."/>
            <person name="Song Y."/>
            <person name="King H."/>
            <person name="Zhang Q."/>
            <person name="Presley C."/>
            <person name="Deng X."/>
            <person name="Wei C.I."/>
            <person name="Xiao S."/>
        </authorList>
    </citation>
    <scope>NUCLEOTIDE SEQUENCE [LARGE SCALE GENOMIC DNA]</scope>
    <source>
        <strain evidence="1">UMSG2</strain>
    </source>
</reference>
<sequence>MANRNWLKSFLENLSQTLEIPPEATQNITVNDTVWALDNTAYRTAEVKWQARFDVAVFGQDTDN</sequence>
<name>A0A420HZD2_9PEZI</name>
<evidence type="ECO:0000313" key="2">
    <source>
        <dbReference type="Proteomes" id="UP000286134"/>
    </source>
</evidence>
<dbReference type="EMBL" id="MCFK01003060">
    <property type="protein sequence ID" value="RKF62789.1"/>
    <property type="molecule type" value="Genomic_DNA"/>
</dbReference>
<protein>
    <submittedName>
        <fullName evidence="1">Uncharacterized protein</fullName>
    </submittedName>
</protein>
<comment type="caution">
    <text evidence="1">The sequence shown here is derived from an EMBL/GenBank/DDBJ whole genome shotgun (WGS) entry which is preliminary data.</text>
</comment>
<evidence type="ECO:0000313" key="1">
    <source>
        <dbReference type="EMBL" id="RKF62789.1"/>
    </source>
</evidence>
<keyword evidence="2" id="KW-1185">Reference proteome</keyword>
<proteinExistence type="predicted"/>
<dbReference type="OrthoDB" id="414243at2759"/>
<dbReference type="AlphaFoldDB" id="A0A420HZD2"/>